<feature type="compositionally biased region" description="Low complexity" evidence="1">
    <location>
        <begin position="66"/>
        <end position="84"/>
    </location>
</feature>
<dbReference type="EMBL" id="UYRV01022281">
    <property type="protein sequence ID" value="VDK71217.1"/>
    <property type="molecule type" value="Genomic_DNA"/>
</dbReference>
<dbReference type="Proteomes" id="UP000271889">
    <property type="component" value="Unassembled WGS sequence"/>
</dbReference>
<accession>A0A3P6SG40</accession>
<evidence type="ECO:0000313" key="3">
    <source>
        <dbReference type="Proteomes" id="UP000271889"/>
    </source>
</evidence>
<evidence type="ECO:0000313" key="2">
    <source>
        <dbReference type="EMBL" id="VDK71217.1"/>
    </source>
</evidence>
<sequence length="111" mass="12222">MEPDDDPDGLRDENELIFPVVVPKAPGFLEGKVFSNGDGSKREEWTAEGREGWDNGSATPEMALTNGSPKGSRPSSPGNGNSFSKIDFELWERDMALEVCEENHMMLIHAL</sequence>
<protein>
    <submittedName>
        <fullName evidence="2">Uncharacterized protein</fullName>
    </submittedName>
</protein>
<keyword evidence="3" id="KW-1185">Reference proteome</keyword>
<feature type="compositionally biased region" description="Basic and acidic residues" evidence="1">
    <location>
        <begin position="39"/>
        <end position="53"/>
    </location>
</feature>
<gene>
    <name evidence="2" type="ORF">CGOC_LOCUS6711</name>
</gene>
<name>A0A3P6SG40_CYLGO</name>
<evidence type="ECO:0000256" key="1">
    <source>
        <dbReference type="SAM" id="MobiDB-lite"/>
    </source>
</evidence>
<dbReference type="AlphaFoldDB" id="A0A3P6SG40"/>
<feature type="region of interest" description="Disordered" evidence="1">
    <location>
        <begin position="31"/>
        <end position="84"/>
    </location>
</feature>
<organism evidence="2 3">
    <name type="scientific">Cylicostephanus goldi</name>
    <name type="common">Nematode worm</name>
    <dbReference type="NCBI Taxonomy" id="71465"/>
    <lineage>
        <taxon>Eukaryota</taxon>
        <taxon>Metazoa</taxon>
        <taxon>Ecdysozoa</taxon>
        <taxon>Nematoda</taxon>
        <taxon>Chromadorea</taxon>
        <taxon>Rhabditida</taxon>
        <taxon>Rhabditina</taxon>
        <taxon>Rhabditomorpha</taxon>
        <taxon>Strongyloidea</taxon>
        <taxon>Strongylidae</taxon>
        <taxon>Cylicostephanus</taxon>
    </lineage>
</organism>
<proteinExistence type="predicted"/>
<reference evidence="2 3" key="1">
    <citation type="submission" date="2018-11" db="EMBL/GenBank/DDBJ databases">
        <authorList>
            <consortium name="Pathogen Informatics"/>
        </authorList>
    </citation>
    <scope>NUCLEOTIDE SEQUENCE [LARGE SCALE GENOMIC DNA]</scope>
</reference>